<dbReference type="InterPro" id="IPR003448">
    <property type="entry name" value="Mopterin_biosynth_MoaE"/>
</dbReference>
<evidence type="ECO:0000256" key="10">
    <source>
        <dbReference type="ARBA" id="ARBA00030781"/>
    </source>
</evidence>
<dbReference type="InterPro" id="IPR036563">
    <property type="entry name" value="MoaE_sf"/>
</dbReference>
<evidence type="ECO:0000256" key="3">
    <source>
        <dbReference type="ARBA" id="ARBA00011950"/>
    </source>
</evidence>
<comment type="catalytic activity">
    <reaction evidence="12">
        <text>2 [molybdopterin-synthase sulfur-carrier protein]-C-terminal-Gly-aminoethanethioate + cyclic pyranopterin phosphate + H2O = molybdopterin + 2 [molybdopterin-synthase sulfur-carrier protein]-C-terminal Gly-Gly + 2 H(+)</text>
        <dbReference type="Rhea" id="RHEA:26333"/>
        <dbReference type="Rhea" id="RHEA-COMP:12202"/>
        <dbReference type="Rhea" id="RHEA-COMP:19907"/>
        <dbReference type="ChEBI" id="CHEBI:15377"/>
        <dbReference type="ChEBI" id="CHEBI:15378"/>
        <dbReference type="ChEBI" id="CHEBI:58698"/>
        <dbReference type="ChEBI" id="CHEBI:59648"/>
        <dbReference type="ChEBI" id="CHEBI:90778"/>
        <dbReference type="ChEBI" id="CHEBI:232372"/>
        <dbReference type="EC" id="2.8.1.12"/>
    </reaction>
</comment>
<evidence type="ECO:0000313" key="13">
    <source>
        <dbReference type="EMBL" id="CAI3947056.1"/>
    </source>
</evidence>
<keyword evidence="5" id="KW-0501">Molybdenum cofactor biosynthesis</keyword>
<evidence type="ECO:0000256" key="4">
    <source>
        <dbReference type="ARBA" id="ARBA00013858"/>
    </source>
</evidence>
<reference evidence="13" key="1">
    <citation type="submission" date="2022-10" db="EMBL/GenBank/DDBJ databases">
        <authorList>
            <person name="Botero Cardona J."/>
        </authorList>
    </citation>
    <scope>NUCLEOTIDE SEQUENCE</scope>
    <source>
        <strain evidence="13">R-83534</strain>
    </source>
</reference>
<evidence type="ECO:0000256" key="11">
    <source>
        <dbReference type="ARBA" id="ARBA00032474"/>
    </source>
</evidence>
<evidence type="ECO:0000256" key="8">
    <source>
        <dbReference type="ARBA" id="ARBA00029745"/>
    </source>
</evidence>
<evidence type="ECO:0000256" key="7">
    <source>
        <dbReference type="ARBA" id="ARBA00026066"/>
    </source>
</evidence>
<organism evidence="13 14">
    <name type="scientific">Commensalibacter papalotli</name>
    <name type="common">ex Botero et al. 2024</name>
    <dbReference type="NCBI Taxonomy" id="2972766"/>
    <lineage>
        <taxon>Bacteria</taxon>
        <taxon>Pseudomonadati</taxon>
        <taxon>Pseudomonadota</taxon>
        <taxon>Alphaproteobacteria</taxon>
        <taxon>Acetobacterales</taxon>
        <taxon>Acetobacteraceae</taxon>
    </lineage>
</organism>
<dbReference type="EC" id="2.8.1.12" evidence="3"/>
<keyword evidence="14" id="KW-1185">Reference proteome</keyword>
<evidence type="ECO:0000256" key="5">
    <source>
        <dbReference type="ARBA" id="ARBA00023150"/>
    </source>
</evidence>
<evidence type="ECO:0000256" key="6">
    <source>
        <dbReference type="ARBA" id="ARBA00025448"/>
    </source>
</evidence>
<gene>
    <name evidence="13" type="ORF">R83534S58_LOCUS1482</name>
</gene>
<evidence type="ECO:0000313" key="14">
    <source>
        <dbReference type="Proteomes" id="UP001154272"/>
    </source>
</evidence>
<evidence type="ECO:0000256" key="1">
    <source>
        <dbReference type="ARBA" id="ARBA00005046"/>
    </source>
</evidence>
<name>A0ABM9HQU5_9PROT</name>
<sequence>MFWIKIQESPFDAEIPVLDQQIQINNCGAIVSFKGIVRGYDEQEPLSHLYLEHFPGVTEQEIERILQQAKEYWAIESAIVIHRVGRLNIGESIVLVMVAASHRKAAFEASQFIMDYLKTEAPFWKKEFFQNETSRWVKAKESDIEQKKRWQLPS</sequence>
<dbReference type="PANTHER" id="PTHR23404">
    <property type="entry name" value="MOLYBDOPTERIN SYNTHASE RELATED"/>
    <property type="match status" value="1"/>
</dbReference>
<comment type="similarity">
    <text evidence="2">Belongs to the MoaE family.</text>
</comment>
<evidence type="ECO:0000256" key="2">
    <source>
        <dbReference type="ARBA" id="ARBA00005426"/>
    </source>
</evidence>
<evidence type="ECO:0000256" key="9">
    <source>
        <dbReference type="ARBA" id="ARBA00030407"/>
    </source>
</evidence>
<dbReference type="CDD" id="cd00756">
    <property type="entry name" value="MoaE"/>
    <property type="match status" value="1"/>
</dbReference>
<dbReference type="Proteomes" id="UP001154272">
    <property type="component" value="Unassembled WGS sequence"/>
</dbReference>
<protein>
    <recommendedName>
        <fullName evidence="4">Molybdopterin synthase catalytic subunit</fullName>
        <ecNumber evidence="3">2.8.1.12</ecNumber>
    </recommendedName>
    <alternativeName>
        <fullName evidence="10">MPT synthase subunit 2</fullName>
    </alternativeName>
    <alternativeName>
        <fullName evidence="8">Molybdenum cofactor biosynthesis protein E</fullName>
    </alternativeName>
    <alternativeName>
        <fullName evidence="9">Molybdopterin-converting factor large subunit</fullName>
    </alternativeName>
    <alternativeName>
        <fullName evidence="11">Molybdopterin-converting factor subunit 2</fullName>
    </alternativeName>
</protein>
<comment type="function">
    <text evidence="6">Converts molybdopterin precursor Z into molybdopterin. This requires the incorporation of two sulfur atoms into precursor Z to generate a dithiolene group. The sulfur is provided by MoaD.</text>
</comment>
<dbReference type="SUPFAM" id="SSF54690">
    <property type="entry name" value="Molybdopterin synthase subunit MoaE"/>
    <property type="match status" value="1"/>
</dbReference>
<evidence type="ECO:0000256" key="12">
    <source>
        <dbReference type="ARBA" id="ARBA00049878"/>
    </source>
</evidence>
<proteinExistence type="inferred from homology"/>
<dbReference type="Gene3D" id="3.90.1170.40">
    <property type="entry name" value="Molybdopterin biosynthesis MoaE subunit"/>
    <property type="match status" value="1"/>
</dbReference>
<dbReference type="Pfam" id="PF02391">
    <property type="entry name" value="MoaE"/>
    <property type="match status" value="1"/>
</dbReference>
<comment type="subunit">
    <text evidence="7">Heterotetramer of 2 MoaD subunits and 2 MoaE subunits. Also stable as homodimer. The enzyme changes between these two forms during catalysis.</text>
</comment>
<comment type="caution">
    <text evidence="13">The sequence shown here is derived from an EMBL/GenBank/DDBJ whole genome shotgun (WGS) entry which is preliminary data.</text>
</comment>
<dbReference type="EMBL" id="CAMXCH010000003">
    <property type="protein sequence ID" value="CAI3947056.1"/>
    <property type="molecule type" value="Genomic_DNA"/>
</dbReference>
<comment type="pathway">
    <text evidence="1">Cofactor biosynthesis; molybdopterin biosynthesis.</text>
</comment>
<accession>A0ABM9HQU5</accession>
<dbReference type="RefSeq" id="WP_282023997.1">
    <property type="nucleotide sequence ID" value="NZ_CAMXCH010000003.1"/>
</dbReference>